<dbReference type="EC" id="4.2.2.29" evidence="7"/>
<evidence type="ECO:0000256" key="5">
    <source>
        <dbReference type="ARBA" id="ARBA00023239"/>
    </source>
</evidence>
<keyword evidence="5 7" id="KW-0456">Lyase</keyword>
<protein>
    <recommendedName>
        <fullName evidence="7">Endolytic murein transglycosylase</fullName>
        <ecNumber evidence="7">4.2.2.29</ecNumber>
    </recommendedName>
    <alternativeName>
        <fullName evidence="7">Peptidoglycan lytic transglycosylase</fullName>
    </alternativeName>
    <alternativeName>
        <fullName evidence="7">Peptidoglycan polymerization terminase</fullName>
    </alternativeName>
</protein>
<keyword evidence="1 7" id="KW-1003">Cell membrane</keyword>
<evidence type="ECO:0000256" key="3">
    <source>
        <dbReference type="ARBA" id="ARBA00022989"/>
    </source>
</evidence>
<dbReference type="PROSITE" id="PS51257">
    <property type="entry name" value="PROKAR_LIPOPROTEIN"/>
    <property type="match status" value="1"/>
</dbReference>
<dbReference type="NCBIfam" id="TIGR00247">
    <property type="entry name" value="endolytic transglycosylase MltG"/>
    <property type="match status" value="1"/>
</dbReference>
<comment type="subcellular location">
    <subcellularLocation>
        <location evidence="7">Cell membrane</location>
        <topology evidence="7">Single-pass membrane protein</topology>
    </subcellularLocation>
</comment>
<dbReference type="InterPro" id="IPR003770">
    <property type="entry name" value="MLTG-like"/>
</dbReference>
<keyword evidence="4 7" id="KW-0472">Membrane</keyword>
<dbReference type="EMBL" id="JACQXR010000085">
    <property type="protein sequence ID" value="MBI4726846.1"/>
    <property type="molecule type" value="Genomic_DNA"/>
</dbReference>
<dbReference type="GO" id="GO:0005886">
    <property type="term" value="C:plasma membrane"/>
    <property type="evidence" value="ECO:0007669"/>
    <property type="project" value="UniProtKB-SubCell"/>
</dbReference>
<organism evidence="8 9">
    <name type="scientific">candidate division TA06 bacterium</name>
    <dbReference type="NCBI Taxonomy" id="2250710"/>
    <lineage>
        <taxon>Bacteria</taxon>
        <taxon>Bacteria division TA06</taxon>
    </lineage>
</organism>
<keyword evidence="6 7" id="KW-0961">Cell wall biogenesis/degradation</keyword>
<dbReference type="Gene3D" id="3.30.1490.480">
    <property type="entry name" value="Endolytic murein transglycosylase"/>
    <property type="match status" value="1"/>
</dbReference>
<evidence type="ECO:0000256" key="2">
    <source>
        <dbReference type="ARBA" id="ARBA00022692"/>
    </source>
</evidence>
<dbReference type="HAMAP" id="MF_02065">
    <property type="entry name" value="MltG"/>
    <property type="match status" value="1"/>
</dbReference>
<proteinExistence type="inferred from homology"/>
<feature type="site" description="Important for catalytic activity" evidence="7">
    <location>
        <position position="219"/>
    </location>
</feature>
<gene>
    <name evidence="7 8" type="primary">mltG</name>
    <name evidence="8" type="ORF">HY768_06435</name>
</gene>
<dbReference type="Gene3D" id="3.30.160.60">
    <property type="entry name" value="Classic Zinc Finger"/>
    <property type="match status" value="1"/>
</dbReference>
<dbReference type="PANTHER" id="PTHR30518">
    <property type="entry name" value="ENDOLYTIC MUREIN TRANSGLYCOSYLASE"/>
    <property type="match status" value="1"/>
</dbReference>
<evidence type="ECO:0000256" key="6">
    <source>
        <dbReference type="ARBA" id="ARBA00023316"/>
    </source>
</evidence>
<keyword evidence="3 7" id="KW-1133">Transmembrane helix</keyword>
<dbReference type="Pfam" id="PF02618">
    <property type="entry name" value="YceG"/>
    <property type="match status" value="1"/>
</dbReference>
<comment type="caution">
    <text evidence="8">The sequence shown here is derived from an EMBL/GenBank/DDBJ whole genome shotgun (WGS) entry which is preliminary data.</text>
</comment>
<evidence type="ECO:0000313" key="8">
    <source>
        <dbReference type="EMBL" id="MBI4726846.1"/>
    </source>
</evidence>
<keyword evidence="2 7" id="KW-0812">Transmembrane</keyword>
<dbReference type="PANTHER" id="PTHR30518:SF2">
    <property type="entry name" value="ENDOLYTIC MUREIN TRANSGLYCOSYLASE"/>
    <property type="match status" value="1"/>
</dbReference>
<dbReference type="GO" id="GO:0008932">
    <property type="term" value="F:lytic endotransglycosylase activity"/>
    <property type="evidence" value="ECO:0007669"/>
    <property type="project" value="UniProtKB-UniRule"/>
</dbReference>
<dbReference type="GO" id="GO:0071555">
    <property type="term" value="P:cell wall organization"/>
    <property type="evidence" value="ECO:0007669"/>
    <property type="project" value="UniProtKB-KW"/>
</dbReference>
<dbReference type="CDD" id="cd08010">
    <property type="entry name" value="MltG_like"/>
    <property type="match status" value="1"/>
</dbReference>
<sequence length="334" mass="37539">MQPAKKYIAGLAIFLIAVALGTIGCLLFFVSPPADTGWQSQIITITKGQSTTRIAYNLYQKGVISSPRSFKFLSSLMGLNQSLKAGRYKFEWPLSSWEALQQLYRGTNLYNQVTIPEGLTMARIAGLLQSATGNDSLELMAAFTNKDFVKRLNVSAPGLEGYLFPDTYSFEWETPADKIAALMLEHFQLQIPPAWHQELKKQRRTLHQAVIMASLVESEAQVDSERAVVASVFYNRLKLKKPLESCASIEYILPRHKNARLTYADLEIKSPYNTYRRIGLPPGPICNPGRKSLEAAVYPARTDYLYFVAKGDGGHIFSRSLREHINAKNRVQQK</sequence>
<evidence type="ECO:0000313" key="9">
    <source>
        <dbReference type="Proteomes" id="UP000736328"/>
    </source>
</evidence>
<evidence type="ECO:0000256" key="4">
    <source>
        <dbReference type="ARBA" id="ARBA00023136"/>
    </source>
</evidence>
<dbReference type="Proteomes" id="UP000736328">
    <property type="component" value="Unassembled WGS sequence"/>
</dbReference>
<comment type="catalytic activity">
    <reaction evidence="7">
        <text>a peptidoglycan chain = a peptidoglycan chain with N-acetyl-1,6-anhydromuramyl-[peptide] at the reducing end + a peptidoglycan chain with N-acetylglucosamine at the non-reducing end.</text>
        <dbReference type="EC" id="4.2.2.29"/>
    </reaction>
</comment>
<comment type="function">
    <text evidence="7">Functions as a peptidoglycan terminase that cleaves nascent peptidoglycan strands endolytically to terminate their elongation.</text>
</comment>
<accession>A0A933MKW7</accession>
<reference evidence="8" key="1">
    <citation type="submission" date="2020-07" db="EMBL/GenBank/DDBJ databases">
        <title>Huge and variable diversity of episymbiotic CPR bacteria and DPANN archaea in groundwater ecosystems.</title>
        <authorList>
            <person name="He C.Y."/>
            <person name="Keren R."/>
            <person name="Whittaker M."/>
            <person name="Farag I.F."/>
            <person name="Doudna J."/>
            <person name="Cate J.H.D."/>
            <person name="Banfield J.F."/>
        </authorList>
    </citation>
    <scope>NUCLEOTIDE SEQUENCE</scope>
    <source>
        <strain evidence="8">NC_groundwater_1520_Pr4_B-0.1um_53_5</strain>
    </source>
</reference>
<evidence type="ECO:0000256" key="1">
    <source>
        <dbReference type="ARBA" id="ARBA00022475"/>
    </source>
</evidence>
<dbReference type="GO" id="GO:0009252">
    <property type="term" value="P:peptidoglycan biosynthetic process"/>
    <property type="evidence" value="ECO:0007669"/>
    <property type="project" value="UniProtKB-UniRule"/>
</dbReference>
<name>A0A933MKW7_UNCT6</name>
<feature type="transmembrane region" description="Helical" evidence="7">
    <location>
        <begin position="7"/>
        <end position="30"/>
    </location>
</feature>
<evidence type="ECO:0000256" key="7">
    <source>
        <dbReference type="HAMAP-Rule" id="MF_02065"/>
    </source>
</evidence>
<comment type="similarity">
    <text evidence="7">Belongs to the transglycosylase MltG family.</text>
</comment>
<dbReference type="AlphaFoldDB" id="A0A933MKW7"/>